<dbReference type="RefSeq" id="WP_386047487.1">
    <property type="nucleotide sequence ID" value="NZ_JBHUIO010000008.1"/>
</dbReference>
<protein>
    <recommendedName>
        <fullName evidence="1">pPIWI-RE three-gene island domain-containing protein</fullName>
    </recommendedName>
</protein>
<gene>
    <name evidence="2" type="ORF">ACFSOY_13600</name>
</gene>
<keyword evidence="3" id="KW-1185">Reference proteome</keyword>
<dbReference type="Pfam" id="PF18155">
    <property type="entry name" value="pPIWI_RE_Z"/>
    <property type="match status" value="1"/>
</dbReference>
<dbReference type="SUPFAM" id="SSF52540">
    <property type="entry name" value="P-loop containing nucleoside triphosphate hydrolases"/>
    <property type="match status" value="1"/>
</dbReference>
<dbReference type="EMBL" id="JBHUIO010000008">
    <property type="protein sequence ID" value="MFD2171022.1"/>
    <property type="molecule type" value="Genomic_DNA"/>
</dbReference>
<evidence type="ECO:0000313" key="3">
    <source>
        <dbReference type="Proteomes" id="UP001597343"/>
    </source>
</evidence>
<name>A0ABW4ZYJ7_9BACL</name>
<evidence type="ECO:0000259" key="1">
    <source>
        <dbReference type="Pfam" id="PF18155"/>
    </source>
</evidence>
<accession>A0ABW4ZYJ7</accession>
<comment type="caution">
    <text evidence="2">The sequence shown here is derived from an EMBL/GenBank/DDBJ whole genome shotgun (WGS) entry which is preliminary data.</text>
</comment>
<organism evidence="2 3">
    <name type="scientific">Tumebacillus lipolyticus</name>
    <dbReference type="NCBI Taxonomy" id="1280370"/>
    <lineage>
        <taxon>Bacteria</taxon>
        <taxon>Bacillati</taxon>
        <taxon>Bacillota</taxon>
        <taxon>Bacilli</taxon>
        <taxon>Bacillales</taxon>
        <taxon>Alicyclobacillaceae</taxon>
        <taxon>Tumebacillus</taxon>
    </lineage>
</organism>
<dbReference type="Proteomes" id="UP001597343">
    <property type="component" value="Unassembled WGS sequence"/>
</dbReference>
<reference evidence="3" key="1">
    <citation type="journal article" date="2019" name="Int. J. Syst. Evol. Microbiol.">
        <title>The Global Catalogue of Microorganisms (GCM) 10K type strain sequencing project: providing services to taxonomists for standard genome sequencing and annotation.</title>
        <authorList>
            <consortium name="The Broad Institute Genomics Platform"/>
            <consortium name="The Broad Institute Genome Sequencing Center for Infectious Disease"/>
            <person name="Wu L."/>
            <person name="Ma J."/>
        </authorList>
    </citation>
    <scope>NUCLEOTIDE SEQUENCE [LARGE SCALE GENOMIC DNA]</scope>
    <source>
        <strain evidence="3">CGMCC 1.13574</strain>
    </source>
</reference>
<feature type="domain" description="pPIWI-RE three-gene island" evidence="1">
    <location>
        <begin position="27"/>
        <end position="158"/>
    </location>
</feature>
<evidence type="ECO:0000313" key="2">
    <source>
        <dbReference type="EMBL" id="MFD2171022.1"/>
    </source>
</evidence>
<sequence>MRVSYWHRDYRKHFERKLSSSGLSSESLHTMYTVELFITGCRLIDPNMPIAEASCLMAGYDIPVLPQEANIDIVHRIRVLFRDLRSKRLWNQMFRMYRLLPSEYCLYEQTNGNWYRRVPSLFSDRQLWYEQLLQMPIENVVRDYKFASVGPFRYESKSPNTDPILYEGQIPYVPNPLPQFSRYREKNIFQLEISDGLLHPSAAIKEAAASSEWKDRDGQAIWLKPLQDQSAKVLTYKGTQHIIGGLGAGKSTFMVAETVRLAQQGAKIGFIEGSVPQVLNRVKELRQLGVNAIPIIGKTSRTKHRDDYLAAKQHEIYDVADWSHNEHRELQHLSDHCLIRSLANDRDLSTDYPCRRIQQLPNTTTCLCPFASQCGVYQDYAKLIDAQVWVTTSASVLQSKLPGMIDPYERTIYEAMYDLLDIIFIDEADAVQKQFDDAFLEEHALFGTSEHFFEKLLVETTLKTAGQYGNSEDTIVQQWIDGLHRLYKTIRGGVYRKLLRYPEFASSLDRRLVQLSTESFRISRAFTRTDEAQQSFEDRLRLFTENPLQDELYDEVIKLLTAESVEERRTILRRVVVNLGGSEEPRGSYRYPYDWLEFYLYLSVVDYDLAELKELYPFIRTKIGLFSEVNIFQSNQRGFIPFLKEAMTGRLTGYIYEVMRDGVPGTFKTVHYSGIGRLLLKDWNQIFKSSDDHQGPAIVLLSGTSFAPGSPHYDVNVEPTWLIESSWAPPKIYQQFYPLFESGSADPIVVSGLRDEFRSANLRRMTTLLLPKIEQELAEWKAGGTKRRVLLIVNSYNDVEEVSEAIKLKVAWVGRFRKLSRNAESFDESVFMRAELERFVHESADLLIAPLLAISRGYNILDEEKGSLFGSVFFLVRPYPIPNDMAYLIQLLHSRLPVMFEQIQHENLHYQRGVTLIRRESNKLFHRLYRKPDYWASLEPEERQTFAWFTFVPIWQTIGRLLRKGTSARVFYCDSKFDAQPMNVKMGESMLDYWQKIMGDHESNFAFRSLYGPYIESIREMMKEEDNES</sequence>
<proteinExistence type="predicted"/>
<dbReference type="InterPro" id="IPR055254">
    <property type="entry name" value="pPIWI_RE_Z"/>
</dbReference>
<dbReference type="InterPro" id="IPR027417">
    <property type="entry name" value="P-loop_NTPase"/>
</dbReference>